<dbReference type="NCBIfam" id="TIGR03317">
    <property type="entry name" value="ygfZ_signature"/>
    <property type="match status" value="1"/>
</dbReference>
<keyword evidence="4" id="KW-1185">Reference proteome</keyword>
<dbReference type="PANTHER" id="PTHR22602">
    <property type="entry name" value="TRANSFERASE CAF17, MITOCHONDRIAL-RELATED"/>
    <property type="match status" value="1"/>
</dbReference>
<organism evidence="3 4">
    <name type="scientific">Tahibacter soli</name>
    <dbReference type="NCBI Taxonomy" id="2983605"/>
    <lineage>
        <taxon>Bacteria</taxon>
        <taxon>Pseudomonadati</taxon>
        <taxon>Pseudomonadota</taxon>
        <taxon>Gammaproteobacteria</taxon>
        <taxon>Lysobacterales</taxon>
        <taxon>Rhodanobacteraceae</taxon>
        <taxon>Tahibacter</taxon>
    </lineage>
</organism>
<dbReference type="PIRSF" id="PIRSF006487">
    <property type="entry name" value="GcvT"/>
    <property type="match status" value="1"/>
</dbReference>
<reference evidence="3" key="1">
    <citation type="submission" date="2023-02" db="EMBL/GenBank/DDBJ databases">
        <title>Tahibacter soli sp. nov. isolated from soil.</title>
        <authorList>
            <person name="Baek J.H."/>
            <person name="Lee J.K."/>
            <person name="Choi D.G."/>
            <person name="Jeon C.O."/>
        </authorList>
    </citation>
    <scope>NUCLEOTIDE SEQUENCE</scope>
    <source>
        <strain evidence="3">BL</strain>
    </source>
</reference>
<dbReference type="RefSeq" id="WP_263544741.1">
    <property type="nucleotide sequence ID" value="NZ_JAOVZO020000015.1"/>
</dbReference>
<dbReference type="EMBL" id="JAOVZO020000015">
    <property type="protein sequence ID" value="MDC8013054.1"/>
    <property type="molecule type" value="Genomic_DNA"/>
</dbReference>
<proteinExistence type="predicted"/>
<keyword evidence="1" id="KW-0809">Transit peptide</keyword>
<dbReference type="InterPro" id="IPR006222">
    <property type="entry name" value="GCVT_N"/>
</dbReference>
<evidence type="ECO:0000313" key="3">
    <source>
        <dbReference type="EMBL" id="MDC8013054.1"/>
    </source>
</evidence>
<dbReference type="AlphaFoldDB" id="A0A9X3YK30"/>
<accession>A0A9X3YK30</accession>
<sequence length="274" mass="28985">MYALSRSRTIELSGPDAAAYAQAQFCNDVDALPVGGAQLSAWLNPDGRIRALFHLLRPADDRFVLVLRGGDAQALERPLRMFVLRLKTKVDIVEHVVAALEPGEAPPAGAFAFAVDDTRLAALLPPDAVASDATPRQLDAWTRADIDAGLPWLPPHALDAVLPSWLDLARLGGISHRKGCYPGQEIVARLHFRGGGDKRRLTIVAGDEATMAAATTLRDTGGAEAGVALQSANDGAGRRVALAVVRKEVATIGSVLSAANGSIQVISAKWNRPD</sequence>
<protein>
    <submittedName>
        <fullName evidence="3">Folate-binding protein</fullName>
    </submittedName>
</protein>
<dbReference type="PANTHER" id="PTHR22602:SF0">
    <property type="entry name" value="TRANSFERASE CAF17, MITOCHONDRIAL-RELATED"/>
    <property type="match status" value="1"/>
</dbReference>
<dbReference type="GO" id="GO:0016226">
    <property type="term" value="P:iron-sulfur cluster assembly"/>
    <property type="evidence" value="ECO:0007669"/>
    <property type="project" value="TreeGrafter"/>
</dbReference>
<evidence type="ECO:0000259" key="2">
    <source>
        <dbReference type="Pfam" id="PF01571"/>
    </source>
</evidence>
<comment type="caution">
    <text evidence="3">The sequence shown here is derived from an EMBL/GenBank/DDBJ whole genome shotgun (WGS) entry which is preliminary data.</text>
</comment>
<dbReference type="Gene3D" id="3.30.1360.120">
    <property type="entry name" value="Probable tRNA modification gtpase trme, domain 1"/>
    <property type="match status" value="2"/>
</dbReference>
<evidence type="ECO:0000313" key="4">
    <source>
        <dbReference type="Proteomes" id="UP001139971"/>
    </source>
</evidence>
<name>A0A9X3YK30_9GAMM</name>
<dbReference type="SUPFAM" id="SSF103025">
    <property type="entry name" value="Folate-binding domain"/>
    <property type="match status" value="1"/>
</dbReference>
<dbReference type="Pfam" id="PF01571">
    <property type="entry name" value="GCV_T"/>
    <property type="match status" value="1"/>
</dbReference>
<dbReference type="Proteomes" id="UP001139971">
    <property type="component" value="Unassembled WGS sequence"/>
</dbReference>
<evidence type="ECO:0000256" key="1">
    <source>
        <dbReference type="ARBA" id="ARBA00022946"/>
    </source>
</evidence>
<dbReference type="InterPro" id="IPR027266">
    <property type="entry name" value="TrmE/GcvT-like"/>
</dbReference>
<gene>
    <name evidence="3" type="ORF">OD750_010905</name>
</gene>
<dbReference type="InterPro" id="IPR045179">
    <property type="entry name" value="YgfZ/GcvT"/>
</dbReference>
<feature type="domain" description="GCVT N-terminal" evidence="2">
    <location>
        <begin position="5"/>
        <end position="74"/>
    </location>
</feature>
<dbReference type="InterPro" id="IPR017703">
    <property type="entry name" value="YgfZ/GCV_T_CS"/>
</dbReference>